<dbReference type="PRINTS" id="PR00368">
    <property type="entry name" value="FADPNR"/>
</dbReference>
<dbReference type="SUPFAM" id="SSF51905">
    <property type="entry name" value="FAD/NAD(P)-binding domain"/>
    <property type="match status" value="1"/>
</dbReference>
<dbReference type="GO" id="GO:0033108">
    <property type="term" value="P:mitochondrial respiratory chain complex assembly"/>
    <property type="evidence" value="ECO:0007669"/>
    <property type="project" value="TreeGrafter"/>
</dbReference>
<evidence type="ECO:0000256" key="3">
    <source>
        <dbReference type="ARBA" id="ARBA00023002"/>
    </source>
</evidence>
<dbReference type="SUPFAM" id="SSF55424">
    <property type="entry name" value="FAD/NAD-linked reductases, dimerisation (C-terminal) domain"/>
    <property type="match status" value="1"/>
</dbReference>
<evidence type="ECO:0000313" key="6">
    <source>
        <dbReference type="Proteomes" id="UP000218598"/>
    </source>
</evidence>
<organism evidence="5 6">
    <name type="scientific">Brachybacterium alimentarium</name>
    <dbReference type="NCBI Taxonomy" id="47845"/>
    <lineage>
        <taxon>Bacteria</taxon>
        <taxon>Bacillati</taxon>
        <taxon>Actinomycetota</taxon>
        <taxon>Actinomycetes</taxon>
        <taxon>Micrococcales</taxon>
        <taxon>Dermabacteraceae</taxon>
        <taxon>Brachybacterium</taxon>
    </lineage>
</organism>
<evidence type="ECO:0000256" key="1">
    <source>
        <dbReference type="ARBA" id="ARBA00022630"/>
    </source>
</evidence>
<dbReference type="Gene3D" id="3.30.390.30">
    <property type="match status" value="1"/>
</dbReference>
<dbReference type="InterPro" id="IPR016156">
    <property type="entry name" value="FAD/NAD-linked_Rdtase_dimer_sf"/>
</dbReference>
<dbReference type="PANTHER" id="PTHR43557:SF4">
    <property type="entry name" value="APOPTOSIS-INDUCING FACTOR 1, MITOCHONDRIAL"/>
    <property type="match status" value="1"/>
</dbReference>
<dbReference type="GO" id="GO:0016174">
    <property type="term" value="F:NAD(P)H oxidase H2O2-forming activity"/>
    <property type="evidence" value="ECO:0007669"/>
    <property type="project" value="TreeGrafter"/>
</dbReference>
<sequence length="394" mass="42422">MTSYDYLIIGGGQVADDAARALREHDADGTIGIVSSDEDAPYTRPALTKKLWIDPDFGEDSVPLNTAEDTGADLRVRTVVAAIDRTAKQVELEGGERIDYGTLLLATGSEPRRLDGPEDERIIHFRSFADYRTLRHLMTDGARAVVVGGGYIGAEIAASLSLNGAHVTLVFPDEVLGASQFPPSIAERYQKLFTDHGVELLPGRRAEALTVQDDADVGVTLDDGTAVGGDIVVVGLGAEPRLDLARQAGLEVSEGVVVDEHLRTSDPSIWAAGDIIEYPDAILGRTRIEHVDHARESGAAAGRSMAGSEAPYEHTPYFYSMVYGVRWEAVGTLDPSLETLEVHHDTAHSVVYYLDDHGRPVGVLMWQIDGARDAARTVIADAITDRDLLRGSIG</sequence>
<keyword evidence="6" id="KW-1185">Reference proteome</keyword>
<keyword evidence="1" id="KW-0285">Flavoprotein</keyword>
<keyword evidence="3" id="KW-0560">Oxidoreductase</keyword>
<dbReference type="OrthoDB" id="9802028at2"/>
<feature type="domain" description="FAD/NAD(P)-binding" evidence="4">
    <location>
        <begin position="4"/>
        <end position="298"/>
    </location>
</feature>
<dbReference type="RefSeq" id="WP_096197946.1">
    <property type="nucleotide sequence ID" value="NZ_BAAAIQ010000053.1"/>
</dbReference>
<reference evidence="5 6" key="1">
    <citation type="journal article" date="2017" name="Elife">
        <title>Extensive horizontal gene transfer in cheese-associated bacteria.</title>
        <authorList>
            <person name="Bonham K.S."/>
            <person name="Wolfe B.E."/>
            <person name="Dutton R.J."/>
        </authorList>
    </citation>
    <scope>NUCLEOTIDE SEQUENCE [LARGE SCALE GENOMIC DNA]</scope>
    <source>
        <strain evidence="5 6">341_9</strain>
    </source>
</reference>
<evidence type="ECO:0000256" key="2">
    <source>
        <dbReference type="ARBA" id="ARBA00022827"/>
    </source>
</evidence>
<dbReference type="GO" id="GO:0005737">
    <property type="term" value="C:cytoplasm"/>
    <property type="evidence" value="ECO:0007669"/>
    <property type="project" value="TreeGrafter"/>
</dbReference>
<dbReference type="EMBL" id="NRGR01000043">
    <property type="protein sequence ID" value="PCC37702.1"/>
    <property type="molecule type" value="Genomic_DNA"/>
</dbReference>
<keyword evidence="2" id="KW-0274">FAD</keyword>
<dbReference type="Pfam" id="PF07992">
    <property type="entry name" value="Pyr_redox_2"/>
    <property type="match status" value="1"/>
</dbReference>
<dbReference type="PANTHER" id="PTHR43557">
    <property type="entry name" value="APOPTOSIS-INDUCING FACTOR 1"/>
    <property type="match status" value="1"/>
</dbReference>
<dbReference type="GO" id="GO:0071949">
    <property type="term" value="F:FAD binding"/>
    <property type="evidence" value="ECO:0007669"/>
    <property type="project" value="TreeGrafter"/>
</dbReference>
<protein>
    <submittedName>
        <fullName evidence="5">FAD-dependent oxidoreductase</fullName>
    </submittedName>
</protein>
<evidence type="ECO:0000313" key="5">
    <source>
        <dbReference type="EMBL" id="PCC37702.1"/>
    </source>
</evidence>
<gene>
    <name evidence="5" type="ORF">CIK66_17975</name>
</gene>
<dbReference type="InterPro" id="IPR050446">
    <property type="entry name" value="FAD-oxidoreductase/Apoptosis"/>
</dbReference>
<evidence type="ECO:0000259" key="4">
    <source>
        <dbReference type="Pfam" id="PF07992"/>
    </source>
</evidence>
<proteinExistence type="predicted"/>
<accession>A0A2A3YD58</accession>
<comment type="caution">
    <text evidence="5">The sequence shown here is derived from an EMBL/GenBank/DDBJ whole genome shotgun (WGS) entry which is preliminary data.</text>
</comment>
<dbReference type="GO" id="GO:0012501">
    <property type="term" value="P:programmed cell death"/>
    <property type="evidence" value="ECO:0007669"/>
    <property type="project" value="TreeGrafter"/>
</dbReference>
<dbReference type="Proteomes" id="UP000218598">
    <property type="component" value="Unassembled WGS sequence"/>
</dbReference>
<name>A0A2A3YD58_9MICO</name>
<dbReference type="InterPro" id="IPR036188">
    <property type="entry name" value="FAD/NAD-bd_sf"/>
</dbReference>
<dbReference type="AlphaFoldDB" id="A0A2A3YD58"/>
<dbReference type="Gene3D" id="3.50.50.60">
    <property type="entry name" value="FAD/NAD(P)-binding domain"/>
    <property type="match status" value="2"/>
</dbReference>
<dbReference type="PRINTS" id="PR00469">
    <property type="entry name" value="PNDRDTASEII"/>
</dbReference>
<dbReference type="InterPro" id="IPR023753">
    <property type="entry name" value="FAD/NAD-binding_dom"/>
</dbReference>